<keyword evidence="9 16" id="KW-1133">Transmembrane helix</keyword>
<organism evidence="19 20">
    <name type="scientific">Ferrimonas pelagia</name>
    <dbReference type="NCBI Taxonomy" id="1177826"/>
    <lineage>
        <taxon>Bacteria</taxon>
        <taxon>Pseudomonadati</taxon>
        <taxon>Pseudomonadota</taxon>
        <taxon>Gammaproteobacteria</taxon>
        <taxon>Alteromonadales</taxon>
        <taxon>Ferrimonadaceae</taxon>
        <taxon>Ferrimonas</taxon>
    </lineage>
</organism>
<evidence type="ECO:0000256" key="17">
    <source>
        <dbReference type="PIRNR" id="PIRNR009437"/>
    </source>
</evidence>
<comment type="similarity">
    <text evidence="16 17">Belongs to the NqrC family.</text>
</comment>
<dbReference type="InterPro" id="IPR010204">
    <property type="entry name" value="NqrC"/>
</dbReference>
<gene>
    <name evidence="16" type="primary">nqrC</name>
    <name evidence="19" type="ORF">GCM10023333_09170</name>
</gene>
<dbReference type="HAMAP" id="MF_00427">
    <property type="entry name" value="NqrC"/>
    <property type="match status" value="1"/>
</dbReference>
<keyword evidence="5 16" id="KW-0285">Flavoprotein</keyword>
<keyword evidence="2 16" id="KW-1003">Cell membrane</keyword>
<evidence type="ECO:0000256" key="6">
    <source>
        <dbReference type="ARBA" id="ARBA00022643"/>
    </source>
</evidence>
<comment type="caution">
    <text evidence="19">The sequence shown here is derived from an EMBL/GenBank/DDBJ whole genome shotgun (WGS) entry which is preliminary data.</text>
</comment>
<comment type="subcellular location">
    <subcellularLocation>
        <location evidence="16">Cell membrane</location>
        <topology evidence="16">Single-pass membrane protein</topology>
    </subcellularLocation>
</comment>
<reference evidence="20" key="1">
    <citation type="journal article" date="2019" name="Int. J. Syst. Evol. Microbiol.">
        <title>The Global Catalogue of Microorganisms (GCM) 10K type strain sequencing project: providing services to taxonomists for standard genome sequencing and annotation.</title>
        <authorList>
            <consortium name="The Broad Institute Genomics Platform"/>
            <consortium name="The Broad Institute Genome Sequencing Center for Infectious Disease"/>
            <person name="Wu L."/>
            <person name="Ma J."/>
        </authorList>
    </citation>
    <scope>NUCLEOTIDE SEQUENCE [LARGE SCALE GENOMIC DNA]</scope>
    <source>
        <strain evidence="20">JCM 18401</strain>
    </source>
</reference>
<evidence type="ECO:0000256" key="8">
    <source>
        <dbReference type="ARBA" id="ARBA00022967"/>
    </source>
</evidence>
<keyword evidence="10 16" id="KW-0520">NAD</keyword>
<keyword evidence="6 16" id="KW-0288">FMN</keyword>
<keyword evidence="13 16" id="KW-0830">Ubiquinone</keyword>
<evidence type="ECO:0000256" key="15">
    <source>
        <dbReference type="ARBA" id="ARBA00023201"/>
    </source>
</evidence>
<evidence type="ECO:0000256" key="16">
    <source>
        <dbReference type="HAMAP-Rule" id="MF_00427"/>
    </source>
</evidence>
<sequence length="259" mass="27772">MSKSNDTMGKTLGVVIGLCLVCSLVVSGAAVSLKPLQKLNKERDTQRYVLEAAGLLDQANGDVPATFERYIDARVVEYDTGDFLPQIDPRSYDLAMVARDPASSAKPVNDVASIGRRAHYGVVYLVNNEAGELDTVILPVHGYGLWSTMYAFLALAPDMNTIKSLVYYDQGETPGLGAEVVNPRWKAQWAGKKLFDETGELAISVVKGGAPAGDIHGVDGLSGATLTSNGVNNSLEYWLGEEGFAAFIDKIRQGELNNG</sequence>
<evidence type="ECO:0000256" key="3">
    <source>
        <dbReference type="ARBA" id="ARBA00022519"/>
    </source>
</evidence>
<keyword evidence="7 16" id="KW-0812">Transmembrane</keyword>
<name>A0ABP9EG48_9GAMM</name>
<evidence type="ECO:0000256" key="7">
    <source>
        <dbReference type="ARBA" id="ARBA00022692"/>
    </source>
</evidence>
<evidence type="ECO:0000256" key="5">
    <source>
        <dbReference type="ARBA" id="ARBA00022630"/>
    </source>
</evidence>
<accession>A0ABP9EG48</accession>
<keyword evidence="1 16" id="KW-0813">Transport</keyword>
<comment type="function">
    <text evidence="16">NQR complex catalyzes the reduction of ubiquinone-1 to ubiquinol by two successive reactions, coupled with the transport of Na(+) ions from the cytoplasm to the periplasm. NqrA to NqrE are probably involved in the second step, the conversion of ubisemiquinone to ubiquinol.</text>
</comment>
<evidence type="ECO:0000256" key="14">
    <source>
        <dbReference type="ARBA" id="ARBA00023136"/>
    </source>
</evidence>
<evidence type="ECO:0000256" key="9">
    <source>
        <dbReference type="ARBA" id="ARBA00022989"/>
    </source>
</evidence>
<evidence type="ECO:0000256" key="2">
    <source>
        <dbReference type="ARBA" id="ARBA00022475"/>
    </source>
</evidence>
<keyword evidence="3" id="KW-0997">Cell inner membrane</keyword>
<dbReference type="SMART" id="SM00900">
    <property type="entry name" value="FMN_bind"/>
    <property type="match status" value="1"/>
</dbReference>
<dbReference type="RefSeq" id="WP_345333868.1">
    <property type="nucleotide sequence ID" value="NZ_BAABJZ010000012.1"/>
</dbReference>
<proteinExistence type="inferred from homology"/>
<evidence type="ECO:0000313" key="20">
    <source>
        <dbReference type="Proteomes" id="UP001499988"/>
    </source>
</evidence>
<keyword evidence="20" id="KW-1185">Reference proteome</keyword>
<feature type="domain" description="FMN-binding" evidence="18">
    <location>
        <begin position="144"/>
        <end position="242"/>
    </location>
</feature>
<keyword evidence="15 16" id="KW-0739">Sodium transport</keyword>
<dbReference type="EMBL" id="BAABJZ010000012">
    <property type="protein sequence ID" value="GAA4877983.1"/>
    <property type="molecule type" value="Genomic_DNA"/>
</dbReference>
<evidence type="ECO:0000313" key="19">
    <source>
        <dbReference type="EMBL" id="GAA4877983.1"/>
    </source>
</evidence>
<keyword evidence="12 16" id="KW-0406">Ion transport</keyword>
<keyword evidence="14 16" id="KW-0472">Membrane</keyword>
<dbReference type="PANTHER" id="PTHR37838">
    <property type="entry name" value="NA(+)-TRANSLOCATING NADH-QUINONE REDUCTASE SUBUNIT C"/>
    <property type="match status" value="1"/>
</dbReference>
<evidence type="ECO:0000256" key="1">
    <source>
        <dbReference type="ARBA" id="ARBA00022448"/>
    </source>
</evidence>
<evidence type="ECO:0000256" key="13">
    <source>
        <dbReference type="ARBA" id="ARBA00023075"/>
    </source>
</evidence>
<feature type="modified residue" description="FMN phosphoryl threonine" evidence="16">
    <location>
        <position position="225"/>
    </location>
</feature>
<evidence type="ECO:0000256" key="10">
    <source>
        <dbReference type="ARBA" id="ARBA00023027"/>
    </source>
</evidence>
<dbReference type="Pfam" id="PF04205">
    <property type="entry name" value="FMN_bind"/>
    <property type="match status" value="1"/>
</dbReference>
<dbReference type="PIRSF" id="PIRSF009437">
    <property type="entry name" value="NQR-1_subunit_C"/>
    <property type="match status" value="1"/>
</dbReference>
<evidence type="ECO:0000256" key="4">
    <source>
        <dbReference type="ARBA" id="ARBA00022553"/>
    </source>
</evidence>
<evidence type="ECO:0000259" key="18">
    <source>
        <dbReference type="SMART" id="SM00900"/>
    </source>
</evidence>
<protein>
    <recommendedName>
        <fullName evidence="16 17">Na(+)-translocating NADH-quinone reductase subunit C</fullName>
        <shortName evidence="16 17">Na(+)-NQR subunit C</shortName>
        <shortName evidence="16 17">Na(+)-translocating NQR subunit C</shortName>
        <ecNumber evidence="16 17">7.2.1.1</ecNumber>
    </recommendedName>
    <alternativeName>
        <fullName evidence="16 17">NQR complex subunit C</fullName>
    </alternativeName>
    <alternativeName>
        <fullName evidence="16 17">NQR-1 subunit C</fullName>
    </alternativeName>
</protein>
<dbReference type="Proteomes" id="UP001499988">
    <property type="component" value="Unassembled WGS sequence"/>
</dbReference>
<keyword evidence="4 16" id="KW-0597">Phosphoprotein</keyword>
<comment type="caution">
    <text evidence="16">Lacks conserved residue(s) required for the propagation of feature annotation.</text>
</comment>
<evidence type="ECO:0000256" key="12">
    <source>
        <dbReference type="ARBA" id="ARBA00023065"/>
    </source>
</evidence>
<dbReference type="NCBIfam" id="TIGR01938">
    <property type="entry name" value="nqrC"/>
    <property type="match status" value="1"/>
</dbReference>
<comment type="catalytic activity">
    <reaction evidence="16 17">
        <text>a ubiquinone + n Na(+)(in) + NADH + H(+) = a ubiquinol + n Na(+)(out) + NAD(+)</text>
        <dbReference type="Rhea" id="RHEA:47748"/>
        <dbReference type="Rhea" id="RHEA-COMP:9565"/>
        <dbReference type="Rhea" id="RHEA-COMP:9566"/>
        <dbReference type="ChEBI" id="CHEBI:15378"/>
        <dbReference type="ChEBI" id="CHEBI:16389"/>
        <dbReference type="ChEBI" id="CHEBI:17976"/>
        <dbReference type="ChEBI" id="CHEBI:29101"/>
        <dbReference type="ChEBI" id="CHEBI:57540"/>
        <dbReference type="ChEBI" id="CHEBI:57945"/>
        <dbReference type="EC" id="7.2.1.1"/>
    </reaction>
</comment>
<comment type="subunit">
    <text evidence="16 17">Composed of six subunits; NqrA, NqrB, NqrC, NqrD, NqrE and NqrF.</text>
</comment>
<keyword evidence="11 16" id="KW-0915">Sodium</keyword>
<keyword evidence="8 16" id="KW-1278">Translocase</keyword>
<dbReference type="EC" id="7.2.1.1" evidence="16 17"/>
<dbReference type="PANTHER" id="PTHR37838:SF1">
    <property type="entry name" value="NA(+)-TRANSLOCATING NADH-QUINONE REDUCTASE SUBUNIT C"/>
    <property type="match status" value="1"/>
</dbReference>
<dbReference type="InterPro" id="IPR007329">
    <property type="entry name" value="FMN-bd"/>
</dbReference>
<evidence type="ECO:0000256" key="11">
    <source>
        <dbReference type="ARBA" id="ARBA00023053"/>
    </source>
</evidence>
<dbReference type="NCBIfam" id="NF003749">
    <property type="entry name" value="PRK05346.1-5"/>
    <property type="match status" value="1"/>
</dbReference>
<dbReference type="NCBIfam" id="NF003746">
    <property type="entry name" value="PRK05346.1-1"/>
    <property type="match status" value="1"/>
</dbReference>
<comment type="cofactor">
    <cofactor evidence="16 17">
        <name>FMN</name>
        <dbReference type="ChEBI" id="CHEBI:58210"/>
    </cofactor>
</comment>